<dbReference type="CDD" id="cd07995">
    <property type="entry name" value="TPK"/>
    <property type="match status" value="1"/>
</dbReference>
<dbReference type="SUPFAM" id="SSF63999">
    <property type="entry name" value="Thiamin pyrophosphokinase, catalytic domain"/>
    <property type="match status" value="1"/>
</dbReference>
<keyword evidence="2" id="KW-0547">Nucleotide-binding</keyword>
<gene>
    <name evidence="7" type="ORF">BRO54_3613</name>
</gene>
<name>A0A1Q5SKJ9_9BACL</name>
<evidence type="ECO:0000259" key="6">
    <source>
        <dbReference type="SMART" id="SM00983"/>
    </source>
</evidence>
<dbReference type="EC" id="2.7.6.2" evidence="5"/>
<dbReference type="InterPro" id="IPR036371">
    <property type="entry name" value="TPK_B1-bd_sf"/>
</dbReference>
<keyword evidence="4" id="KW-0067">ATP-binding</keyword>
<dbReference type="InterPro" id="IPR006282">
    <property type="entry name" value="Thi_PPkinase"/>
</dbReference>
<dbReference type="EMBL" id="MQMG01000071">
    <property type="protein sequence ID" value="OKO88557.1"/>
    <property type="molecule type" value="Genomic_DNA"/>
</dbReference>
<dbReference type="Pfam" id="PF04263">
    <property type="entry name" value="TPK_catalytic"/>
    <property type="match status" value="1"/>
</dbReference>
<accession>A0A1Q5SKJ9</accession>
<sequence>MMRAKKRTEDGRLGPCRKGETHVLIHIVGGGPRHLLPDLRSYDGSDVQWVGVDRGTKALLDFGLRPVRAFGDFDSLPAEEVKRLREMLPELDIWPAEKDKTDMEIALDWAVRQTDGAIRLFGATGGRLDHLFGNVELLLKYAGRPIELIDRQNVLTVHLPGVHTVARDERYRYVSYIPISETVAELTLIGFKYPLTNCHISRGSTLCISNELIQSSGTFSFSEGILMMIRSSDFAGCP</sequence>
<dbReference type="InterPro" id="IPR007373">
    <property type="entry name" value="Thiamin_PyroPKinase_B1-bd"/>
</dbReference>
<dbReference type="InterPro" id="IPR053149">
    <property type="entry name" value="TPK"/>
</dbReference>
<dbReference type="AlphaFoldDB" id="A0A1Q5SKJ9"/>
<dbReference type="NCBIfam" id="TIGR01378">
    <property type="entry name" value="thi_PPkinase"/>
    <property type="match status" value="1"/>
</dbReference>
<evidence type="ECO:0000256" key="1">
    <source>
        <dbReference type="ARBA" id="ARBA00022679"/>
    </source>
</evidence>
<keyword evidence="1" id="KW-0808">Transferase</keyword>
<dbReference type="GO" id="GO:0030975">
    <property type="term" value="F:thiamine binding"/>
    <property type="evidence" value="ECO:0007669"/>
    <property type="project" value="InterPro"/>
</dbReference>
<evidence type="ECO:0000256" key="2">
    <source>
        <dbReference type="ARBA" id="ARBA00022741"/>
    </source>
</evidence>
<dbReference type="PANTHER" id="PTHR41299:SF1">
    <property type="entry name" value="THIAMINE PYROPHOSPHOKINASE"/>
    <property type="match status" value="1"/>
</dbReference>
<reference evidence="8" key="2">
    <citation type="submission" date="2017-01" db="EMBL/GenBank/DDBJ databases">
        <title>Genome sequencing and annotation of Geobacillus sp. 1017, a Hydrocarbon-Oxidizing Thermophilic Bacterium Isolated from a Heavy Oil Reservoir (China).</title>
        <authorList>
            <person name="Kadnikov V.V."/>
            <person name="Mardanov A.V."/>
            <person name="Poltaraus A.B."/>
            <person name="Sokolova D.S."/>
            <person name="Semenova E.M."/>
            <person name="Ravin N.V."/>
            <person name="Tourova T.P."/>
            <person name="Nazina T.N."/>
        </authorList>
    </citation>
    <scope>NUCLEOTIDE SEQUENCE [LARGE SCALE GENOMIC DNA]</scope>
    <source>
        <strain evidence="8">1017</strain>
    </source>
</reference>
<evidence type="ECO:0000313" key="8">
    <source>
        <dbReference type="Proteomes" id="UP000186030"/>
    </source>
</evidence>
<proteinExistence type="predicted"/>
<feature type="domain" description="Thiamin pyrophosphokinase thiamin-binding" evidence="6">
    <location>
        <begin position="161"/>
        <end position="227"/>
    </location>
</feature>
<dbReference type="GO" id="GO:0016301">
    <property type="term" value="F:kinase activity"/>
    <property type="evidence" value="ECO:0007669"/>
    <property type="project" value="UniProtKB-KW"/>
</dbReference>
<evidence type="ECO:0000256" key="3">
    <source>
        <dbReference type="ARBA" id="ARBA00022777"/>
    </source>
</evidence>
<evidence type="ECO:0000256" key="4">
    <source>
        <dbReference type="ARBA" id="ARBA00022840"/>
    </source>
</evidence>
<organism evidence="7 8">
    <name type="scientific">Geobacillus proteiniphilus</name>
    <dbReference type="NCBI Taxonomy" id="860353"/>
    <lineage>
        <taxon>Bacteria</taxon>
        <taxon>Bacillati</taxon>
        <taxon>Bacillota</taxon>
        <taxon>Bacilli</taxon>
        <taxon>Bacillales</taxon>
        <taxon>Anoxybacillaceae</taxon>
        <taxon>Geobacillus</taxon>
    </lineage>
</organism>
<dbReference type="GO" id="GO:0009229">
    <property type="term" value="P:thiamine diphosphate biosynthetic process"/>
    <property type="evidence" value="ECO:0007669"/>
    <property type="project" value="InterPro"/>
</dbReference>
<keyword evidence="3 7" id="KW-0418">Kinase</keyword>
<dbReference type="GO" id="GO:0006772">
    <property type="term" value="P:thiamine metabolic process"/>
    <property type="evidence" value="ECO:0007669"/>
    <property type="project" value="UniProtKB-UniRule"/>
</dbReference>
<dbReference type="GO" id="GO:0004788">
    <property type="term" value="F:thiamine diphosphokinase activity"/>
    <property type="evidence" value="ECO:0007669"/>
    <property type="project" value="UniProtKB-UniRule"/>
</dbReference>
<dbReference type="SMART" id="SM00983">
    <property type="entry name" value="TPK_B1_binding"/>
    <property type="match status" value="1"/>
</dbReference>
<dbReference type="Proteomes" id="UP000186030">
    <property type="component" value="Unassembled WGS sequence"/>
</dbReference>
<evidence type="ECO:0000256" key="5">
    <source>
        <dbReference type="NCBIfam" id="TIGR01378"/>
    </source>
</evidence>
<reference evidence="7 8" key="1">
    <citation type="submission" date="2016-11" db="EMBL/GenBank/DDBJ databases">
        <authorList>
            <person name="Kadnikov V."/>
            <person name="Nazina T."/>
        </authorList>
    </citation>
    <scope>NUCLEOTIDE SEQUENCE [LARGE SCALE GENOMIC DNA]</scope>
    <source>
        <strain evidence="7 8">1017</strain>
    </source>
</reference>
<dbReference type="InterPro" id="IPR036759">
    <property type="entry name" value="TPK_catalytic_sf"/>
</dbReference>
<dbReference type="InterPro" id="IPR007371">
    <property type="entry name" value="TPK_catalytic"/>
</dbReference>
<dbReference type="PANTHER" id="PTHR41299">
    <property type="entry name" value="THIAMINE PYROPHOSPHOKINASE"/>
    <property type="match status" value="1"/>
</dbReference>
<dbReference type="Pfam" id="PF04265">
    <property type="entry name" value="TPK_B1_binding"/>
    <property type="match status" value="1"/>
</dbReference>
<evidence type="ECO:0000313" key="7">
    <source>
        <dbReference type="EMBL" id="OKO88557.1"/>
    </source>
</evidence>
<dbReference type="SUPFAM" id="SSF63862">
    <property type="entry name" value="Thiamin pyrophosphokinase, substrate-binding domain"/>
    <property type="match status" value="1"/>
</dbReference>
<dbReference type="Gene3D" id="3.40.50.10240">
    <property type="entry name" value="Thiamin pyrophosphokinase, catalytic domain"/>
    <property type="match status" value="1"/>
</dbReference>
<protein>
    <recommendedName>
        <fullName evidence="5">Thiamine diphosphokinase</fullName>
        <ecNumber evidence="5">2.7.6.2</ecNumber>
    </recommendedName>
</protein>
<dbReference type="GO" id="GO:0005524">
    <property type="term" value="F:ATP binding"/>
    <property type="evidence" value="ECO:0007669"/>
    <property type="project" value="UniProtKB-KW"/>
</dbReference>
<comment type="caution">
    <text evidence="7">The sequence shown here is derived from an EMBL/GenBank/DDBJ whole genome shotgun (WGS) entry which is preliminary data.</text>
</comment>